<dbReference type="Pfam" id="PF04117">
    <property type="entry name" value="Mpv17_PMP22"/>
    <property type="match status" value="1"/>
</dbReference>
<dbReference type="Proteomes" id="UP001174694">
    <property type="component" value="Unassembled WGS sequence"/>
</dbReference>
<feature type="transmembrane region" description="Helical" evidence="6">
    <location>
        <begin position="223"/>
        <end position="242"/>
    </location>
</feature>
<evidence type="ECO:0000256" key="3">
    <source>
        <dbReference type="ARBA" id="ARBA00022692"/>
    </source>
</evidence>
<accession>A0AA38SB87</accession>
<evidence type="ECO:0000256" key="1">
    <source>
        <dbReference type="ARBA" id="ARBA00004141"/>
    </source>
</evidence>
<evidence type="ECO:0000256" key="4">
    <source>
        <dbReference type="ARBA" id="ARBA00022989"/>
    </source>
</evidence>
<comment type="subcellular location">
    <subcellularLocation>
        <location evidence="1">Membrane</location>
        <topology evidence="1">Multi-pass membrane protein</topology>
    </subcellularLocation>
</comment>
<evidence type="ECO:0000256" key="6">
    <source>
        <dbReference type="RuleBase" id="RU363053"/>
    </source>
</evidence>
<proteinExistence type="inferred from homology"/>
<gene>
    <name evidence="7" type="ORF">NKR23_g1763</name>
</gene>
<keyword evidence="3 6" id="KW-0812">Transmembrane</keyword>
<sequence length="243" mass="26266">MSTSPSETKGVALPPIVSVTLQAALMSGTSNILAQALTAYKHDKPFVIDWVPVFQFVMYTLINTPPNFLWQDFLESTFPAYHAAPTDTALASAASGDDKALDARARDGSLVEPRLSIRNTLAKTLLDQTAGAVVNTFLFSVFMHSIREAMAHGYPAAEGGGGHAGVLAYLISGRAVDYGRVDWAAVLARSREEFWSILTAGWRLWPFVSLLNFAFIKSVEGRNLVGGLAGMGWGVYMSMFAAR</sequence>
<evidence type="ECO:0000313" key="7">
    <source>
        <dbReference type="EMBL" id="KAJ9155217.1"/>
    </source>
</evidence>
<comment type="similarity">
    <text evidence="2 6">Belongs to the peroxisomal membrane protein PXMP2/4 family.</text>
</comment>
<evidence type="ECO:0000313" key="8">
    <source>
        <dbReference type="Proteomes" id="UP001174694"/>
    </source>
</evidence>
<feature type="transmembrane region" description="Helical" evidence="6">
    <location>
        <begin position="194"/>
        <end position="216"/>
    </location>
</feature>
<dbReference type="EMBL" id="JANBVO010000003">
    <property type="protein sequence ID" value="KAJ9155217.1"/>
    <property type="molecule type" value="Genomic_DNA"/>
</dbReference>
<protein>
    <submittedName>
        <fullName evidence="7">Mpv17/PMP22 family protein</fullName>
    </submittedName>
</protein>
<dbReference type="PANTHER" id="PTHR11266">
    <property type="entry name" value="PEROXISOMAL MEMBRANE PROTEIN 2, PXMP2 MPV17"/>
    <property type="match status" value="1"/>
</dbReference>
<dbReference type="GO" id="GO:0005778">
    <property type="term" value="C:peroxisomal membrane"/>
    <property type="evidence" value="ECO:0007669"/>
    <property type="project" value="TreeGrafter"/>
</dbReference>
<dbReference type="PANTHER" id="PTHR11266:SF80">
    <property type="entry name" value="PEROXISOMAL MEMBRANE PROTEIN 2"/>
    <property type="match status" value="1"/>
</dbReference>
<evidence type="ECO:0000256" key="5">
    <source>
        <dbReference type="ARBA" id="ARBA00023136"/>
    </source>
</evidence>
<name>A0AA38SB87_9PEZI</name>
<dbReference type="AlphaFoldDB" id="A0AA38SB87"/>
<comment type="caution">
    <text evidence="7">The sequence shown here is derived from an EMBL/GenBank/DDBJ whole genome shotgun (WGS) entry which is preliminary data.</text>
</comment>
<keyword evidence="4 6" id="KW-1133">Transmembrane helix</keyword>
<organism evidence="7 8">
    <name type="scientific">Pleurostoma richardsiae</name>
    <dbReference type="NCBI Taxonomy" id="41990"/>
    <lineage>
        <taxon>Eukaryota</taxon>
        <taxon>Fungi</taxon>
        <taxon>Dikarya</taxon>
        <taxon>Ascomycota</taxon>
        <taxon>Pezizomycotina</taxon>
        <taxon>Sordariomycetes</taxon>
        <taxon>Sordariomycetidae</taxon>
        <taxon>Calosphaeriales</taxon>
        <taxon>Pleurostomataceae</taxon>
        <taxon>Pleurostoma</taxon>
    </lineage>
</organism>
<reference evidence="7" key="1">
    <citation type="submission" date="2022-07" db="EMBL/GenBank/DDBJ databases">
        <title>Fungi with potential for degradation of polypropylene.</title>
        <authorList>
            <person name="Gostincar C."/>
        </authorList>
    </citation>
    <scope>NUCLEOTIDE SEQUENCE</scope>
    <source>
        <strain evidence="7">EXF-13308</strain>
    </source>
</reference>
<dbReference type="InterPro" id="IPR007248">
    <property type="entry name" value="Mpv17_PMP22"/>
</dbReference>
<evidence type="ECO:0000256" key="2">
    <source>
        <dbReference type="ARBA" id="ARBA00006824"/>
    </source>
</evidence>
<keyword evidence="5 6" id="KW-0472">Membrane</keyword>
<keyword evidence="8" id="KW-1185">Reference proteome</keyword>